<dbReference type="Proteomes" id="UP001183615">
    <property type="component" value="Unassembled WGS sequence"/>
</dbReference>
<feature type="region of interest" description="Disordered" evidence="2">
    <location>
        <begin position="1"/>
        <end position="21"/>
    </location>
</feature>
<feature type="region of interest" description="Disordered" evidence="2">
    <location>
        <begin position="337"/>
        <end position="375"/>
    </location>
</feature>
<gene>
    <name evidence="3" type="ORF">RM779_06870</name>
</gene>
<feature type="coiled-coil region" evidence="1">
    <location>
        <begin position="63"/>
        <end position="90"/>
    </location>
</feature>
<feature type="compositionally biased region" description="Low complexity" evidence="2">
    <location>
        <begin position="354"/>
        <end position="367"/>
    </location>
</feature>
<sequence length="375" mass="41725">MTTPQYVPPEFQDSISYNPPATNTREIARQKKIHEEQSQWAGKWNSKVNYYQDKVKKTVGKRQEEFQRRLEAAQKGLAQTQAREQAAQSRVYELSGEYGKLLTGAARDAYSALSALFSSYGLGSLAGKIYEYTKNGYSADTIAILLQDTKEYKQRFAGNEARQKAGMPVLNPAEYLAAESSYRQILQDAGLPKGFYDNPADFTHWIAGDVSPTEIKERVDMAVQATTQANPEYKRALQQMYGVDESYLTAYFLDRSRATPLLEKQAAAAQFGAAAIRRGFEAYRDEFEGYATMGITADRAEEGWGRISEGYDAMRGIAQRWGLADWDQQQAAQAEFVSGSASANRSRRLRSQERAAFSGRAGSARAGLGAGFQQT</sequence>
<organism evidence="3 4">
    <name type="scientific">Streptomyces johnsoniae</name>
    <dbReference type="NCBI Taxonomy" id="3075532"/>
    <lineage>
        <taxon>Bacteria</taxon>
        <taxon>Bacillati</taxon>
        <taxon>Actinomycetota</taxon>
        <taxon>Actinomycetes</taxon>
        <taxon>Kitasatosporales</taxon>
        <taxon>Streptomycetaceae</taxon>
        <taxon>Streptomyces</taxon>
    </lineage>
</organism>
<dbReference type="RefSeq" id="WP_311616754.1">
    <property type="nucleotide sequence ID" value="NZ_JAVREV010000003.1"/>
</dbReference>
<name>A0ABU2S005_9ACTN</name>
<evidence type="ECO:0000313" key="3">
    <source>
        <dbReference type="EMBL" id="MDT0442318.1"/>
    </source>
</evidence>
<evidence type="ECO:0000256" key="2">
    <source>
        <dbReference type="SAM" id="MobiDB-lite"/>
    </source>
</evidence>
<evidence type="ECO:0000313" key="4">
    <source>
        <dbReference type="Proteomes" id="UP001183615"/>
    </source>
</evidence>
<reference evidence="4" key="1">
    <citation type="submission" date="2023-07" db="EMBL/GenBank/DDBJ databases">
        <title>30 novel species of actinomycetes from the DSMZ collection.</title>
        <authorList>
            <person name="Nouioui I."/>
        </authorList>
    </citation>
    <scope>NUCLEOTIDE SEQUENCE [LARGE SCALE GENOMIC DNA]</scope>
    <source>
        <strain evidence="4">DSM 41886</strain>
    </source>
</reference>
<accession>A0ABU2S005</accession>
<proteinExistence type="predicted"/>
<keyword evidence="1" id="KW-0175">Coiled coil</keyword>
<evidence type="ECO:0000256" key="1">
    <source>
        <dbReference type="SAM" id="Coils"/>
    </source>
</evidence>
<keyword evidence="4" id="KW-1185">Reference proteome</keyword>
<dbReference type="EMBL" id="JAVREV010000003">
    <property type="protein sequence ID" value="MDT0442318.1"/>
    <property type="molecule type" value="Genomic_DNA"/>
</dbReference>
<comment type="caution">
    <text evidence="3">The sequence shown here is derived from an EMBL/GenBank/DDBJ whole genome shotgun (WGS) entry which is preliminary data.</text>
</comment>
<protein>
    <submittedName>
        <fullName evidence="3">Uncharacterized protein</fullName>
    </submittedName>
</protein>